<accession>A0ABY6HTH9</accession>
<dbReference type="Proteomes" id="UP001208689">
    <property type="component" value="Chromosome"/>
</dbReference>
<evidence type="ECO:0000313" key="2">
    <source>
        <dbReference type="EMBL" id="UYP46823.1"/>
    </source>
</evidence>
<keyword evidence="1" id="KW-1133">Transmembrane helix</keyword>
<keyword evidence="1" id="KW-0812">Transmembrane</keyword>
<keyword evidence="1" id="KW-0472">Membrane</keyword>
<dbReference type="SUPFAM" id="SSF49478">
    <property type="entry name" value="Cna protein B-type domain"/>
    <property type="match status" value="1"/>
</dbReference>
<sequence>MQTKKIVINSIILVFVISMIIPGLYSSGYQESYKEDSIDFMEFNNSVNYGDSDQDSMEIVCLYTEFDNIIEKSLSNFIVIIGDEVKLTTIPIASSESLQNVLETVNEHYIVIYFFHGDENGLIIDDQLTLEWEIVRNYVFASSSQFHYFASCYSATLDYNSKEKTIIGNEGTVDQMVASIVVSMSVGTTFESINYGKSKAILNRAVDFVEEDQNQFMERILNPIEKMDTLHYKSNIVRTAEDLFTQLENFFKLASQNPSIAFLQEIIKLIVGDSADFDIEQYFDSSVGIGGNFKVNNYTKISFWIGREFHTYKASEHSAIDFDVFADVIAIKIGIEFEYDQEITVMGVPVEVTFGIDAEMNLEFLLDYYASNPNNLHDLTGIEINNNYQNPSQLIAYVKTEGPFGEDKVLEAPFGSYAMGIPVGFRLYGKLDVYIKGEIGIDLKEKWDKLPNVTLPVEMGGRISSVFQLGGDGLSANVLGSVYGQVGWDEYELDIKIGKITANVFLRIELPVQALLVWDTLGIGIDNAYAYYPKISGEISASYESKIPMIPNYEVNIWTAHDGSSKEKFWFLPYGSPQVDLDIHPGNILLDYTNQARIGPSITEFVNFDLPPLIKSVLSGVGEIEPGSAFDRETPSINLVSMPATDYIYSQTLTNDLVIGDIIIHANLPTGQNYLTTDESVQVGSLDCELIKLVNPLSGDEESLTFETTDDHNTYNTDSSVKKVTVSIDAAPNKLKFRDQLSGYSYSGTNYVGRTEINLPEKSQSVMVRYLLKLHIDDFRSYISIEGNDEHSYGTIYPLSVALPQYSIKKVEALYQQMYSYLITTNNYDPYFGFSYSMWEDPVKRNNLISALNMLMDIDCEEFEELYDAITLDDVYIWTPWIDGESGISHFKMVGDDSFEIKAVEYRTPVIYSSDDDQSDVHGYIEQMSVTPGSATEDYFASWKAHMGLYYAREYYGLKNGWHKIYFTALDNAGLESTHSASFYIENPVDSIAPVIEKEMSIQEFVLGSTLDPSHPIYGLTTLRFMVCDPAESVVYFPQFNNGNPTTYRIDSGIDSEYGFQITIMSTTGDELMSKKGSISSISSDWTHYYAQFDFNTLSTGEYYVSTSIRDKVGNIQEKTYWIFVKDDRSLSLLLSEFGDSTSGWSLRTSSRNSLSETDISLKMEETSSGYSSPRQGYTYNTIDLSNWCGGDIQIDFKIRATSNYASSSVTNFAVGLTTDPNSGFNVFQHYEHRSTNYGGDGFESGKDSGWKSRSIIISEATLRSKGLIPGQGSVKLMWGFNDAWSTNWHQKVELDFISVYCKTPVSYNGYVSNIIGSKIYSAQVEIISPSGTILQTVQTASSGYFATKNFPSILNGNYQMRISKSGYKTQTKSVDADAGSRRYNTVLRTTSQITIRGYVSYKYGSGLYRASVRIKTSSGSQLASVLTSSNGYYSVTIDAGLTSSYNIYVSKPGYLSKSATISSTTSNYAQNFALLKTPSGGGGGIIVPLDR</sequence>
<dbReference type="Gene3D" id="2.60.40.1120">
    <property type="entry name" value="Carboxypeptidase-like, regulatory domain"/>
    <property type="match status" value="2"/>
</dbReference>
<evidence type="ECO:0008006" key="4">
    <source>
        <dbReference type="Google" id="ProtNLM"/>
    </source>
</evidence>
<dbReference type="Pfam" id="PF13620">
    <property type="entry name" value="CarboxypepD_reg"/>
    <property type="match status" value="1"/>
</dbReference>
<organism evidence="2 3">
    <name type="scientific">Candidatus Lokiarchaeum ossiferum</name>
    <dbReference type="NCBI Taxonomy" id="2951803"/>
    <lineage>
        <taxon>Archaea</taxon>
        <taxon>Promethearchaeati</taxon>
        <taxon>Promethearchaeota</taxon>
        <taxon>Promethearchaeia</taxon>
        <taxon>Promethearchaeales</taxon>
        <taxon>Promethearchaeaceae</taxon>
        <taxon>Candidatus Lokiarchaeum</taxon>
    </lineage>
</organism>
<evidence type="ECO:0000256" key="1">
    <source>
        <dbReference type="SAM" id="Phobius"/>
    </source>
</evidence>
<protein>
    <recommendedName>
        <fullName evidence="4">Carboxypeptidase regulatory-like domain-containing protein</fullName>
    </recommendedName>
</protein>
<dbReference type="InterPro" id="IPR008969">
    <property type="entry name" value="CarboxyPept-like_regulatory"/>
</dbReference>
<reference evidence="2" key="1">
    <citation type="submission" date="2022-09" db="EMBL/GenBank/DDBJ databases">
        <title>Actin cytoskeleton and complex cell architecture in an #Asgard archaeon.</title>
        <authorList>
            <person name="Ponce Toledo R.I."/>
            <person name="Schleper C."/>
            <person name="Rodrigues Oliveira T."/>
            <person name="Wollweber F."/>
            <person name="Xu J."/>
            <person name="Rittmann S."/>
            <person name="Klingl A."/>
            <person name="Pilhofer M."/>
        </authorList>
    </citation>
    <scope>NUCLEOTIDE SEQUENCE</scope>
    <source>
        <strain evidence="2">B-35</strain>
    </source>
</reference>
<evidence type="ECO:0000313" key="3">
    <source>
        <dbReference type="Proteomes" id="UP001208689"/>
    </source>
</evidence>
<feature type="transmembrane region" description="Helical" evidence="1">
    <location>
        <begin position="7"/>
        <end position="25"/>
    </location>
</feature>
<keyword evidence="3" id="KW-1185">Reference proteome</keyword>
<dbReference type="SUPFAM" id="SSF49464">
    <property type="entry name" value="Carboxypeptidase regulatory domain-like"/>
    <property type="match status" value="1"/>
</dbReference>
<name>A0ABY6HTH9_9ARCH</name>
<proteinExistence type="predicted"/>
<dbReference type="EMBL" id="CP104013">
    <property type="protein sequence ID" value="UYP46823.1"/>
    <property type="molecule type" value="Genomic_DNA"/>
</dbReference>
<gene>
    <name evidence="2" type="ORF">NEF87_003108</name>
</gene>